<dbReference type="InterPro" id="IPR036412">
    <property type="entry name" value="HAD-like_sf"/>
</dbReference>
<dbReference type="Pfam" id="PF03031">
    <property type="entry name" value="NIF"/>
    <property type="match status" value="2"/>
</dbReference>
<dbReference type="InterPro" id="IPR004274">
    <property type="entry name" value="FCP1_dom"/>
</dbReference>
<name>A0ABR2K342_9EUKA</name>
<feature type="domain" description="FCP1 homology" evidence="2">
    <location>
        <begin position="53"/>
        <end position="268"/>
    </location>
</feature>
<protein>
    <recommendedName>
        <fullName evidence="1">Mitochondrial import inner membrane translocase subunit TIM50</fullName>
    </recommendedName>
</protein>
<sequence length="290" mass="33324">MSVEIESQMHGFIPLRNSLPEQHLPRESPNKFTKFQKMFFKKKINLYRPPPPPLSGTKTLVLDLDETLIHSSQFPPHPSVNFFILHDDSIQIDVNGFDPQTNWESKPDQNSPLFIYMRPGLEEFISYAKENFEVFVYTYAERGYAEPILDVIFPDLDEDHRLYRDSCITATRSTVSSYLSSASKASKKATLSGDKKYKLNKSKIKDQNGVIKDLVMLGRNMNELVFVDDNDYQALKVNNNNTIVIPMWKGIPNDNALQGWLMPILDNCIAAKDVRDIICNISNKVRRFTL</sequence>
<organism evidence="3 4">
    <name type="scientific">Tritrichomonas musculus</name>
    <dbReference type="NCBI Taxonomy" id="1915356"/>
    <lineage>
        <taxon>Eukaryota</taxon>
        <taxon>Metamonada</taxon>
        <taxon>Parabasalia</taxon>
        <taxon>Tritrichomonadida</taxon>
        <taxon>Tritrichomonadidae</taxon>
        <taxon>Tritrichomonas</taxon>
    </lineage>
</organism>
<dbReference type="InterPro" id="IPR050365">
    <property type="entry name" value="TIM50"/>
</dbReference>
<keyword evidence="1" id="KW-0653">Protein transport</keyword>
<comment type="subunit">
    <text evidence="1">Component of the TIM23 complex.</text>
</comment>
<reference evidence="3 4" key="1">
    <citation type="submission" date="2024-04" db="EMBL/GenBank/DDBJ databases">
        <title>Tritrichomonas musculus Genome.</title>
        <authorList>
            <person name="Alves-Ferreira E."/>
            <person name="Grigg M."/>
            <person name="Lorenzi H."/>
            <person name="Galac M."/>
        </authorList>
    </citation>
    <scope>NUCLEOTIDE SEQUENCE [LARGE SCALE GENOMIC DNA]</scope>
    <source>
        <strain evidence="3 4">EAF2021</strain>
    </source>
</reference>
<comment type="similarity">
    <text evidence="1">Belongs to the TIM50 family.</text>
</comment>
<dbReference type="SMART" id="SM00577">
    <property type="entry name" value="CPDc"/>
    <property type="match status" value="1"/>
</dbReference>
<gene>
    <name evidence="3" type="ORF">M9Y10_040948</name>
</gene>
<proteinExistence type="inferred from homology"/>
<comment type="subcellular location">
    <subcellularLocation>
        <location evidence="1">Mitochondrion inner membrane</location>
        <topology evidence="1">Single-pass membrane protein</topology>
    </subcellularLocation>
</comment>
<comment type="caution">
    <text evidence="3">The sequence shown here is derived from an EMBL/GenBank/DDBJ whole genome shotgun (WGS) entry which is preliminary data.</text>
</comment>
<evidence type="ECO:0000313" key="3">
    <source>
        <dbReference type="EMBL" id="KAK8885499.1"/>
    </source>
</evidence>
<dbReference type="InterPro" id="IPR023214">
    <property type="entry name" value="HAD_sf"/>
</dbReference>
<keyword evidence="1" id="KW-0809">Transit peptide</keyword>
<dbReference type="Gene3D" id="3.40.50.1000">
    <property type="entry name" value="HAD superfamily/HAD-like"/>
    <property type="match status" value="1"/>
</dbReference>
<comment type="function">
    <text evidence="1">Essential component of the TIM23 complex, a complex that mediates the translocation of transit peptide-containing proteins across the mitochondrial inner membrane.</text>
</comment>
<accession>A0ABR2K342</accession>
<dbReference type="Proteomes" id="UP001470230">
    <property type="component" value="Unassembled WGS sequence"/>
</dbReference>
<evidence type="ECO:0000259" key="2">
    <source>
        <dbReference type="PROSITE" id="PS50969"/>
    </source>
</evidence>
<dbReference type="CDD" id="cd07521">
    <property type="entry name" value="HAD_FCP1-like"/>
    <property type="match status" value="1"/>
</dbReference>
<keyword evidence="4" id="KW-1185">Reference proteome</keyword>
<dbReference type="EMBL" id="JAPFFF010000007">
    <property type="protein sequence ID" value="KAK8885499.1"/>
    <property type="molecule type" value="Genomic_DNA"/>
</dbReference>
<dbReference type="PROSITE" id="PS50969">
    <property type="entry name" value="FCP1"/>
    <property type="match status" value="1"/>
</dbReference>
<evidence type="ECO:0000313" key="4">
    <source>
        <dbReference type="Proteomes" id="UP001470230"/>
    </source>
</evidence>
<dbReference type="PANTHER" id="PTHR12210">
    <property type="entry name" value="DULLARD PROTEIN PHOSPHATASE"/>
    <property type="match status" value="1"/>
</dbReference>
<keyword evidence="1" id="KW-0496">Mitochondrion</keyword>
<keyword evidence="1" id="KW-0811">Translocation</keyword>
<dbReference type="SUPFAM" id="SSF56784">
    <property type="entry name" value="HAD-like"/>
    <property type="match status" value="1"/>
</dbReference>
<evidence type="ECO:0000256" key="1">
    <source>
        <dbReference type="RuleBase" id="RU365079"/>
    </source>
</evidence>
<keyword evidence="1" id="KW-0813">Transport</keyword>